<evidence type="ECO:0000256" key="7">
    <source>
        <dbReference type="ARBA" id="ARBA00023303"/>
    </source>
</evidence>
<keyword evidence="14" id="KW-1185">Reference proteome</keyword>
<evidence type="ECO:0000313" key="12">
    <source>
        <dbReference type="EMBL" id="KDE04880.1"/>
    </source>
</evidence>
<keyword evidence="3 8" id="KW-0812">Transmembrane</keyword>
<reference evidence="12" key="2">
    <citation type="submission" date="2010-11" db="EMBL/GenBank/DDBJ databases">
        <authorList>
            <consortium name="The Broad Institute Genome Sequencing Platform"/>
            <person name="Earl A."/>
            <person name="Ward D."/>
            <person name="Feldgarden M."/>
            <person name="Gevers D."/>
            <person name="Butler R."/>
            <person name="Young S.K."/>
            <person name="Zeng Q."/>
            <person name="Gargeya S."/>
            <person name="Fitzgerald M."/>
            <person name="Haas B."/>
            <person name="Abouelleil A."/>
            <person name="Alvarado L."/>
            <person name="Arachchi H.M."/>
            <person name="Berlin A."/>
            <person name="Brown A."/>
            <person name="Chapman S.B."/>
            <person name="Chen Z."/>
            <person name="Dunbar C."/>
            <person name="Freedman E."/>
            <person name="Gearin G."/>
            <person name="Gellesch M."/>
            <person name="Goldberg J."/>
            <person name="Griggs A."/>
            <person name="Gujja S."/>
            <person name="Heilman E."/>
            <person name="Heiman D."/>
            <person name="Howarth C."/>
            <person name="Larson L."/>
            <person name="Lui A."/>
            <person name="MacDonald P.J.P."/>
            <person name="Mehta T."/>
            <person name="Montmayeur A."/>
            <person name="Murphy C."/>
            <person name="Neiman D."/>
            <person name="Pearson M."/>
            <person name="Priest M."/>
            <person name="Roberts A."/>
            <person name="Saif S."/>
            <person name="Shea T."/>
            <person name="Shenoy N."/>
            <person name="Sisk P."/>
            <person name="Stolte C."/>
            <person name="Sykes S."/>
            <person name="White J."/>
            <person name="Yandava C."/>
            <person name="Wortman J."/>
            <person name="Nusbaum C."/>
            <person name="Birren B."/>
        </authorList>
    </citation>
    <scope>NUCLEOTIDE SEQUENCE</scope>
    <source>
        <strain evidence="12">P1A1 Lamole</strain>
    </source>
</reference>
<dbReference type="OrthoDB" id="297496at2759"/>
<reference evidence="13" key="4">
    <citation type="submission" date="2015-06" db="UniProtKB">
        <authorList>
            <consortium name="EnsemblFungi"/>
        </authorList>
    </citation>
    <scope>IDENTIFICATION</scope>
</reference>
<comment type="subcellular location">
    <subcellularLocation>
        <location evidence="1">Membrane</location>
        <topology evidence="1">Multi-pass membrane protein</topology>
    </subcellularLocation>
</comment>
<dbReference type="PANTHER" id="PTHR11003:SF291">
    <property type="entry name" value="IP11374P"/>
    <property type="match status" value="1"/>
</dbReference>
<dbReference type="SUPFAM" id="SSF81324">
    <property type="entry name" value="Voltage-gated potassium channels"/>
    <property type="match status" value="2"/>
</dbReference>
<evidence type="ECO:0000256" key="3">
    <source>
        <dbReference type="ARBA" id="ARBA00022692"/>
    </source>
</evidence>
<dbReference type="GO" id="GO:0022841">
    <property type="term" value="F:potassium ion leak channel activity"/>
    <property type="evidence" value="ECO:0007669"/>
    <property type="project" value="TreeGrafter"/>
</dbReference>
<dbReference type="EMBL" id="AEIJ01000466">
    <property type="status" value="NOT_ANNOTATED_CDS"/>
    <property type="molecule type" value="Genomic_DNA"/>
</dbReference>
<feature type="transmembrane region" description="Helical" evidence="10">
    <location>
        <begin position="115"/>
        <end position="139"/>
    </location>
</feature>
<dbReference type="Pfam" id="PF07885">
    <property type="entry name" value="Ion_trans_2"/>
    <property type="match status" value="2"/>
</dbReference>
<feature type="transmembrane region" description="Helical" evidence="10">
    <location>
        <begin position="82"/>
        <end position="103"/>
    </location>
</feature>
<feature type="transmembrane region" description="Helical" evidence="10">
    <location>
        <begin position="250"/>
        <end position="270"/>
    </location>
</feature>
<accession>U5HC51</accession>
<name>U5HC51_USTV1</name>
<dbReference type="GO" id="GO:0015271">
    <property type="term" value="F:outward rectifier potassium channel activity"/>
    <property type="evidence" value="ECO:0007669"/>
    <property type="project" value="TreeGrafter"/>
</dbReference>
<dbReference type="InterPro" id="IPR003280">
    <property type="entry name" value="2pore_dom_K_chnl"/>
</dbReference>
<feature type="transmembrane region" description="Helical" evidence="10">
    <location>
        <begin position="396"/>
        <end position="414"/>
    </location>
</feature>
<reference evidence="14" key="1">
    <citation type="submission" date="2010-11" db="EMBL/GenBank/DDBJ databases">
        <title>The genome sequence of Microbotryum violaceum strain p1A1 Lamole.</title>
        <authorList>
            <person name="Cuomo C."/>
            <person name="Perlin M."/>
            <person name="Young S.K."/>
            <person name="Zeng Q."/>
            <person name="Gargeya S."/>
            <person name="Alvarado L."/>
            <person name="Berlin A."/>
            <person name="Chapman S.B."/>
            <person name="Chen Z."/>
            <person name="Freedman E."/>
            <person name="Gellesch M."/>
            <person name="Goldberg J."/>
            <person name="Griggs A."/>
            <person name="Gujja S."/>
            <person name="Heilman E."/>
            <person name="Heiman D."/>
            <person name="Howarth C."/>
            <person name="Mehta T."/>
            <person name="Neiman D."/>
            <person name="Pearson M."/>
            <person name="Roberts A."/>
            <person name="Saif S."/>
            <person name="Shea T."/>
            <person name="Shenoy N."/>
            <person name="Sisk P."/>
            <person name="Stolte C."/>
            <person name="Sykes S."/>
            <person name="White J."/>
            <person name="Yandava C."/>
            <person name="Haas B."/>
            <person name="Nusbaum C."/>
            <person name="Birren B."/>
        </authorList>
    </citation>
    <scope>NUCLEOTIDE SEQUENCE [LARGE SCALE GENOMIC DNA]</scope>
    <source>
        <strain evidence="14">p1A1 Lamole</strain>
    </source>
</reference>
<feature type="region of interest" description="Disordered" evidence="9">
    <location>
        <begin position="514"/>
        <end position="557"/>
    </location>
</feature>
<evidence type="ECO:0000256" key="2">
    <source>
        <dbReference type="ARBA" id="ARBA00022448"/>
    </source>
</evidence>
<protein>
    <recommendedName>
        <fullName evidence="11">Potassium channel domain-containing protein</fullName>
    </recommendedName>
</protein>
<keyword evidence="4 10" id="KW-1133">Transmembrane helix</keyword>
<dbReference type="PRINTS" id="PR01333">
    <property type="entry name" value="2POREKCHANEL"/>
</dbReference>
<feature type="domain" description="Potassium channel" evidence="11">
    <location>
        <begin position="403"/>
        <end position="472"/>
    </location>
</feature>
<evidence type="ECO:0000256" key="6">
    <source>
        <dbReference type="ARBA" id="ARBA00023136"/>
    </source>
</evidence>
<keyword evidence="7 8" id="KW-0407">Ion channel</keyword>
<keyword evidence="6 10" id="KW-0472">Membrane</keyword>
<dbReference type="Proteomes" id="UP000017200">
    <property type="component" value="Unassembled WGS sequence"/>
</dbReference>
<evidence type="ECO:0000313" key="13">
    <source>
        <dbReference type="EnsemblFungi" id="MVLG_04739T0"/>
    </source>
</evidence>
<feature type="transmembrane region" description="Helical" evidence="10">
    <location>
        <begin position="194"/>
        <end position="213"/>
    </location>
</feature>
<feature type="transmembrane region" description="Helical" evidence="10">
    <location>
        <begin position="151"/>
        <end position="173"/>
    </location>
</feature>
<evidence type="ECO:0000256" key="4">
    <source>
        <dbReference type="ARBA" id="ARBA00022989"/>
    </source>
</evidence>
<evidence type="ECO:0000256" key="9">
    <source>
        <dbReference type="SAM" id="MobiDB-lite"/>
    </source>
</evidence>
<evidence type="ECO:0000256" key="1">
    <source>
        <dbReference type="ARBA" id="ARBA00004141"/>
    </source>
</evidence>
<feature type="region of interest" description="Disordered" evidence="9">
    <location>
        <begin position="1"/>
        <end position="35"/>
    </location>
</feature>
<evidence type="ECO:0000256" key="5">
    <source>
        <dbReference type="ARBA" id="ARBA00023065"/>
    </source>
</evidence>
<keyword evidence="2 8" id="KW-0813">Transport</keyword>
<feature type="transmembrane region" description="Helical" evidence="10">
    <location>
        <begin position="420"/>
        <end position="438"/>
    </location>
</feature>
<evidence type="ECO:0000256" key="8">
    <source>
        <dbReference type="RuleBase" id="RU003857"/>
    </source>
</evidence>
<feature type="transmembrane region" description="Helical" evidence="10">
    <location>
        <begin position="450"/>
        <end position="471"/>
    </location>
</feature>
<dbReference type="PANTHER" id="PTHR11003">
    <property type="entry name" value="POTASSIUM CHANNEL, SUBFAMILY K"/>
    <property type="match status" value="1"/>
</dbReference>
<dbReference type="HOGENOM" id="CLU_384565_0_0_1"/>
<sequence length="690" mass="77383">MHLGLNVHQPQRDHAVFPARRPRTDPNAASTRTGEATEHRLSSLVAALIGPFIVLFSIPGLTEYWYTQKGSTEERDWSQPDPNLIVISGTITLVLGIIANILLALRLVETHARFCIFSGLFILSWFTFINTIALILFTVKSSKVDDGYTLSTAFSLTAASTALAALVLVMFLLDGFQTKWYRQGGTGLSGKQRSLVVAFGVFMGTICVGSVMTKYLNNFSSFLDSIYFIIQTITTTGFGDLVPKTTASRIFSIFYDTWGILSFAVVVAFVRSTALEAMQTQYKKREKIILQRIQGQRLERIRTGDSRQVEAPRTSWPRRFLNRFAFYSAPTPRPRIGAQGVGEEQDLDAQRIEMMDPRLLNGNIIADAGGLLHEDDYEKTILEMKRERAREHRSELVVSLLIYLTTWVVGAAVFSRLENWDYFISFYFVFMTFTTIGHGDYAPRTQAGRAFFSAWALVGAGVTTVFFSILADSYSSRFNGLATRNWFKRTLLRFHNNPKARAALEEEERRFGIRPSVNVDDAPSGSVSTASPAPKPTSEGEEDIVEGNSNNVEDPTPLQTARLLELVKETREHVDDLIHYDGMSSTGECGMGIDREVKQLMDEQKFSMPTRLEVMSDERMKRSLYLRRMLAKLVELEKIVHVAVEDYETTRAGAEGNEIYIGELGTHILNSPLAATGGPPFRTDTNESYK</sequence>
<evidence type="ECO:0000256" key="10">
    <source>
        <dbReference type="SAM" id="Phobius"/>
    </source>
</evidence>
<feature type="transmembrane region" description="Helical" evidence="10">
    <location>
        <begin position="41"/>
        <end position="62"/>
    </location>
</feature>
<comment type="similarity">
    <text evidence="8">Belongs to the two pore domain potassium channel (TC 1.A.1.8) family.</text>
</comment>
<organism evidence="12">
    <name type="scientific">Microbotryum lychnidis-dioicae (strain p1A1 Lamole / MvSl-1064)</name>
    <name type="common">Anther smut fungus</name>
    <dbReference type="NCBI Taxonomy" id="683840"/>
    <lineage>
        <taxon>Eukaryota</taxon>
        <taxon>Fungi</taxon>
        <taxon>Dikarya</taxon>
        <taxon>Basidiomycota</taxon>
        <taxon>Pucciniomycotina</taxon>
        <taxon>Microbotryomycetes</taxon>
        <taxon>Microbotryales</taxon>
        <taxon>Microbotryaceae</taxon>
        <taxon>Microbotryum</taxon>
    </lineage>
</organism>
<dbReference type="GO" id="GO:0005886">
    <property type="term" value="C:plasma membrane"/>
    <property type="evidence" value="ECO:0007669"/>
    <property type="project" value="TreeGrafter"/>
</dbReference>
<dbReference type="STRING" id="683840.U5HC51"/>
<proteinExistence type="inferred from homology"/>
<feature type="domain" description="Potassium channel" evidence="11">
    <location>
        <begin position="202"/>
        <end position="272"/>
    </location>
</feature>
<evidence type="ECO:0000313" key="14">
    <source>
        <dbReference type="Proteomes" id="UP000017200"/>
    </source>
</evidence>
<dbReference type="Gene3D" id="1.10.287.70">
    <property type="match status" value="2"/>
</dbReference>
<dbReference type="EnsemblFungi" id="MVLG_04739T0">
    <property type="protein sequence ID" value="MVLG_04739T0"/>
    <property type="gene ID" value="MVLG_04739"/>
</dbReference>
<keyword evidence="5 8" id="KW-0406">Ion transport</keyword>
<feature type="compositionally biased region" description="Polar residues" evidence="9">
    <location>
        <begin position="547"/>
        <end position="557"/>
    </location>
</feature>
<reference evidence="12 14" key="3">
    <citation type="journal article" date="2015" name="BMC Genomics">
        <title>Sex and parasites: genomic and transcriptomic analysis of Microbotryum lychnidis-dioicae, the biotrophic and plant-castrating anther smut fungus.</title>
        <authorList>
            <person name="Perlin M.H."/>
            <person name="Amselem J."/>
            <person name="Fontanillas E."/>
            <person name="Toh S.S."/>
            <person name="Chen Z."/>
            <person name="Goldberg J."/>
            <person name="Duplessis S."/>
            <person name="Henrissat B."/>
            <person name="Young S."/>
            <person name="Zeng Q."/>
            <person name="Aguileta G."/>
            <person name="Petit E."/>
            <person name="Badouin H."/>
            <person name="Andrews J."/>
            <person name="Razeeq D."/>
            <person name="Gabaldon T."/>
            <person name="Quesneville H."/>
            <person name="Giraud T."/>
            <person name="Hood M.E."/>
            <person name="Schultz D.J."/>
            <person name="Cuomo C.A."/>
        </authorList>
    </citation>
    <scope>NUCLEOTIDE SEQUENCE [LARGE SCALE GENOMIC DNA]</scope>
    <source>
        <strain evidence="14">p1A1 Lamole</strain>
        <strain evidence="12">P1A1 Lamole</strain>
    </source>
</reference>
<dbReference type="InParanoid" id="U5HC51"/>
<dbReference type="AlphaFoldDB" id="U5HC51"/>
<dbReference type="GO" id="GO:0030322">
    <property type="term" value="P:stabilization of membrane potential"/>
    <property type="evidence" value="ECO:0007669"/>
    <property type="project" value="TreeGrafter"/>
</dbReference>
<evidence type="ECO:0000259" key="11">
    <source>
        <dbReference type="Pfam" id="PF07885"/>
    </source>
</evidence>
<dbReference type="OMA" id="RDETAME"/>
<gene>
    <name evidence="12" type="ORF">MVLG_04739</name>
</gene>
<dbReference type="EMBL" id="GL541697">
    <property type="protein sequence ID" value="KDE04880.1"/>
    <property type="molecule type" value="Genomic_DNA"/>
</dbReference>
<dbReference type="InterPro" id="IPR013099">
    <property type="entry name" value="K_chnl_dom"/>
</dbReference>